<dbReference type="EMBL" id="BMOU01000002">
    <property type="protein sequence ID" value="GGN91719.1"/>
    <property type="molecule type" value="Genomic_DNA"/>
</dbReference>
<feature type="region of interest" description="Disordered" evidence="1">
    <location>
        <begin position="62"/>
        <end position="84"/>
    </location>
</feature>
<name>A0A830GKF9_9EURY</name>
<evidence type="ECO:0000256" key="1">
    <source>
        <dbReference type="SAM" id="MobiDB-lite"/>
    </source>
</evidence>
<dbReference type="RefSeq" id="WP_188996062.1">
    <property type="nucleotide sequence ID" value="NZ_BMOU01000002.1"/>
</dbReference>
<keyword evidence="2" id="KW-0812">Transmembrane</keyword>
<accession>A0A830GKF9</accession>
<keyword evidence="2" id="KW-0472">Membrane</keyword>
<feature type="transmembrane region" description="Helical" evidence="2">
    <location>
        <begin position="36"/>
        <end position="59"/>
    </location>
</feature>
<dbReference type="InterPro" id="IPR018649">
    <property type="entry name" value="SHOCT"/>
</dbReference>
<keyword evidence="5" id="KW-1185">Reference proteome</keyword>
<evidence type="ECO:0000259" key="3">
    <source>
        <dbReference type="Pfam" id="PF09851"/>
    </source>
</evidence>
<keyword evidence="2" id="KW-1133">Transmembrane helix</keyword>
<evidence type="ECO:0000256" key="2">
    <source>
        <dbReference type="SAM" id="Phobius"/>
    </source>
</evidence>
<reference evidence="4" key="1">
    <citation type="journal article" date="2014" name="Int. J. Syst. Evol. Microbiol.">
        <title>Complete genome sequence of Corynebacterium casei LMG S-19264T (=DSM 44701T), isolated from a smear-ripened cheese.</title>
        <authorList>
            <consortium name="US DOE Joint Genome Institute (JGI-PGF)"/>
            <person name="Walter F."/>
            <person name="Albersmeier A."/>
            <person name="Kalinowski J."/>
            <person name="Ruckert C."/>
        </authorList>
    </citation>
    <scope>NUCLEOTIDE SEQUENCE</scope>
    <source>
        <strain evidence="4">JCM 17820</strain>
    </source>
</reference>
<dbReference type="AlphaFoldDB" id="A0A830GKF9"/>
<feature type="domain" description="SHOCT" evidence="3">
    <location>
        <begin position="78"/>
        <end position="104"/>
    </location>
</feature>
<organism evidence="4 5">
    <name type="scientific">Haloarcula pellucida</name>
    <dbReference type="NCBI Taxonomy" id="1427151"/>
    <lineage>
        <taxon>Archaea</taxon>
        <taxon>Methanobacteriati</taxon>
        <taxon>Methanobacteriota</taxon>
        <taxon>Stenosarchaea group</taxon>
        <taxon>Halobacteria</taxon>
        <taxon>Halobacteriales</taxon>
        <taxon>Haloarculaceae</taxon>
        <taxon>Haloarcula</taxon>
    </lineage>
</organism>
<feature type="transmembrane region" description="Helical" evidence="2">
    <location>
        <begin position="12"/>
        <end position="30"/>
    </location>
</feature>
<sequence length="124" mass="13407">MPPTLPKKKFAGVVAVLTFGLTALFPIAGFPKLAAATAILGFLVVLPLVGILGADFPLVESDATSQARSSEPEPTESPIERLRDRYARGEVSDEEFERRLERLLETEDLAATVVDDRAAEPELT</sequence>
<evidence type="ECO:0000313" key="4">
    <source>
        <dbReference type="EMBL" id="GGN91719.1"/>
    </source>
</evidence>
<dbReference type="Pfam" id="PF09851">
    <property type="entry name" value="SHOCT"/>
    <property type="match status" value="1"/>
</dbReference>
<reference evidence="4" key="2">
    <citation type="submission" date="2020-09" db="EMBL/GenBank/DDBJ databases">
        <authorList>
            <person name="Sun Q."/>
            <person name="Ohkuma M."/>
        </authorList>
    </citation>
    <scope>NUCLEOTIDE SEQUENCE</scope>
    <source>
        <strain evidence="4">JCM 17820</strain>
    </source>
</reference>
<comment type="caution">
    <text evidence="4">The sequence shown here is derived from an EMBL/GenBank/DDBJ whole genome shotgun (WGS) entry which is preliminary data.</text>
</comment>
<gene>
    <name evidence="4" type="ORF">GCM10009030_15000</name>
</gene>
<protein>
    <recommendedName>
        <fullName evidence="3">SHOCT domain-containing protein</fullName>
    </recommendedName>
</protein>
<evidence type="ECO:0000313" key="5">
    <source>
        <dbReference type="Proteomes" id="UP000605784"/>
    </source>
</evidence>
<dbReference type="Proteomes" id="UP000605784">
    <property type="component" value="Unassembled WGS sequence"/>
</dbReference>
<proteinExistence type="predicted"/>